<name>A0AB34JCB0_PRYPA</name>
<keyword evidence="2" id="KW-1185">Reference proteome</keyword>
<gene>
    <name evidence="1" type="ORF">AB1Y20_022846</name>
</gene>
<dbReference type="Proteomes" id="UP001515480">
    <property type="component" value="Unassembled WGS sequence"/>
</dbReference>
<reference evidence="1 2" key="1">
    <citation type="journal article" date="2024" name="Science">
        <title>Giant polyketide synthase enzymes in the biosynthesis of giant marine polyether toxins.</title>
        <authorList>
            <person name="Fallon T.R."/>
            <person name="Shende V.V."/>
            <person name="Wierzbicki I.H."/>
            <person name="Pendleton A.L."/>
            <person name="Watervoot N.F."/>
            <person name="Auber R.P."/>
            <person name="Gonzalez D.J."/>
            <person name="Wisecaver J.H."/>
            <person name="Moore B.S."/>
        </authorList>
    </citation>
    <scope>NUCLEOTIDE SEQUENCE [LARGE SCALE GENOMIC DNA]</scope>
    <source>
        <strain evidence="1 2">12B1</strain>
    </source>
</reference>
<accession>A0AB34JCB0</accession>
<sequence length="261" mass="28772">MNVSLPGCTQVICRNLMGVAYYHSLYETLGSIAFHLDFLRNSDHSTPVSILENVCIPAVGSQSRPSMSGRVCPKGPVGFLAGFVELLGINASRLQHYPWVRQRVRGTPLHFLSKVGVPMVLMSVETPDRDTALSMHPQVGPAVYLDRATFDCSAVPSFRHYWHALKLRSEFQKRLGAPPLPQNVVLVVNRNVCDGGPYCKTARKVARQAEIEAAITSRFEGRSVGNTTLTVHVFYGNGSVLEQVVHRNRTFLRGISRVASA</sequence>
<organism evidence="1 2">
    <name type="scientific">Prymnesium parvum</name>
    <name type="common">Toxic golden alga</name>
    <dbReference type="NCBI Taxonomy" id="97485"/>
    <lineage>
        <taxon>Eukaryota</taxon>
        <taxon>Haptista</taxon>
        <taxon>Haptophyta</taxon>
        <taxon>Prymnesiophyceae</taxon>
        <taxon>Prymnesiales</taxon>
        <taxon>Prymnesiaceae</taxon>
        <taxon>Prymnesium</taxon>
    </lineage>
</organism>
<protein>
    <submittedName>
        <fullName evidence="1">Uncharacterized protein</fullName>
    </submittedName>
</protein>
<evidence type="ECO:0000313" key="1">
    <source>
        <dbReference type="EMBL" id="KAL1519320.1"/>
    </source>
</evidence>
<proteinExistence type="predicted"/>
<comment type="caution">
    <text evidence="1">The sequence shown here is derived from an EMBL/GenBank/DDBJ whole genome shotgun (WGS) entry which is preliminary data.</text>
</comment>
<dbReference type="AlphaFoldDB" id="A0AB34JCB0"/>
<dbReference type="EMBL" id="JBGBPQ010000009">
    <property type="protein sequence ID" value="KAL1519320.1"/>
    <property type="molecule type" value="Genomic_DNA"/>
</dbReference>
<evidence type="ECO:0000313" key="2">
    <source>
        <dbReference type="Proteomes" id="UP001515480"/>
    </source>
</evidence>